<dbReference type="OrthoDB" id="435038at2759"/>
<evidence type="ECO:0000313" key="5">
    <source>
        <dbReference type="Proteomes" id="UP000033540"/>
    </source>
</evidence>
<dbReference type="GO" id="GO:0016491">
    <property type="term" value="F:oxidoreductase activity"/>
    <property type="evidence" value="ECO:0007669"/>
    <property type="project" value="UniProtKB-KW"/>
</dbReference>
<accession>A0A0F0IMN4</accession>
<comment type="caution">
    <text evidence="4">The sequence shown here is derived from an EMBL/GenBank/DDBJ whole genome shotgun (WGS) entry which is preliminary data.</text>
</comment>
<sequence>MSKHISIFGLGAMGTALAAKYIEHGYKTTVWNRTTAKATPLVEQGAKLASTISEGVNANDLIIICLLNNQVVENTLRDALHILPRKTIVNLTNGTPNQARKLADFVTSHGARYIHGGIMAVPTMIGSPHAVLLYSGESIELFQSIESHLSLLGMCKYLGTDAGSASLHDLALLSGMYGLFSGFLHAVALIKSGQNTNTTAIGLMPLLTPWLSAMTGYLSSIAKQIDEGDYATQGSNLGMQLAGVENIIRAGEEQGVSSQMILPIKALIQQAVGEGHRDEDLSALIEYFEAGKNVD</sequence>
<reference evidence="4 5" key="1">
    <citation type="submission" date="2015-02" db="EMBL/GenBank/DDBJ databases">
        <title>Draft genome sequence of Aspergillus parasiticus SU-1.</title>
        <authorList>
            <person name="Yu J."/>
            <person name="Fedorova N."/>
            <person name="Yin Y."/>
            <person name="Losada L."/>
            <person name="Zafar N."/>
            <person name="Taujale R."/>
            <person name="Ehrlich K.C."/>
            <person name="Bhatnagar D."/>
            <person name="Cleveland T.E."/>
            <person name="Bennett J.W."/>
            <person name="Nierman W.C."/>
        </authorList>
    </citation>
    <scope>NUCLEOTIDE SEQUENCE [LARGE SCALE GENOMIC DNA]</scope>
    <source>
        <strain evidence="5">ATCC 56775 / NRRL 5862 / SRRC 143 / SU-1</strain>
    </source>
</reference>
<keyword evidence="1" id="KW-0560">Oxidoreductase</keyword>
<dbReference type="GO" id="GO:0050661">
    <property type="term" value="F:NADP binding"/>
    <property type="evidence" value="ECO:0007669"/>
    <property type="project" value="InterPro"/>
</dbReference>
<organism evidence="4 5">
    <name type="scientific">Aspergillus parasiticus (strain ATCC 56775 / NRRL 5862 / SRRC 143 / SU-1)</name>
    <dbReference type="NCBI Taxonomy" id="1403190"/>
    <lineage>
        <taxon>Eukaryota</taxon>
        <taxon>Fungi</taxon>
        <taxon>Dikarya</taxon>
        <taxon>Ascomycota</taxon>
        <taxon>Pezizomycotina</taxon>
        <taxon>Eurotiomycetes</taxon>
        <taxon>Eurotiomycetidae</taxon>
        <taxon>Eurotiales</taxon>
        <taxon>Aspergillaceae</taxon>
        <taxon>Aspergillus</taxon>
        <taxon>Aspergillus subgen. Circumdati</taxon>
    </lineage>
</organism>
<dbReference type="GO" id="GO:0031491">
    <property type="term" value="F:nucleosome binding"/>
    <property type="evidence" value="ECO:0007669"/>
    <property type="project" value="TreeGrafter"/>
</dbReference>
<dbReference type="InterPro" id="IPR036291">
    <property type="entry name" value="NAD(P)-bd_dom_sf"/>
</dbReference>
<dbReference type="EMBL" id="JZEE01000199">
    <property type="protein sequence ID" value="KJK67153.1"/>
    <property type="molecule type" value="Genomic_DNA"/>
</dbReference>
<evidence type="ECO:0000256" key="1">
    <source>
        <dbReference type="ARBA" id="ARBA00023002"/>
    </source>
</evidence>
<dbReference type="InterPro" id="IPR015815">
    <property type="entry name" value="HIBADH-related"/>
</dbReference>
<dbReference type="PIRSF" id="PIRSF000103">
    <property type="entry name" value="HIBADH"/>
    <property type="match status" value="1"/>
</dbReference>
<dbReference type="PANTHER" id="PTHR43580:SF2">
    <property type="entry name" value="CYTOKINE-LIKE NUCLEAR FACTOR N-PAC"/>
    <property type="match status" value="1"/>
</dbReference>
<dbReference type="InterPro" id="IPR048666">
    <property type="entry name" value="RedAm-like_C"/>
</dbReference>
<name>A0A0F0IMN4_ASPPU</name>
<dbReference type="Pfam" id="PF03446">
    <property type="entry name" value="NAD_binding_2"/>
    <property type="match status" value="1"/>
</dbReference>
<evidence type="ECO:0000259" key="2">
    <source>
        <dbReference type="Pfam" id="PF03446"/>
    </source>
</evidence>
<feature type="domain" description="6-phosphogluconate dehydrogenase NADP-binding" evidence="2">
    <location>
        <begin position="5"/>
        <end position="119"/>
    </location>
</feature>
<dbReference type="Gene3D" id="1.10.1040.10">
    <property type="entry name" value="N-(1-d-carboxylethyl)-l-norvaline Dehydrogenase, domain 2"/>
    <property type="match status" value="1"/>
</dbReference>
<dbReference type="InterPro" id="IPR006115">
    <property type="entry name" value="6PGDH_NADP-bd"/>
</dbReference>
<evidence type="ECO:0000313" key="4">
    <source>
        <dbReference type="EMBL" id="KJK67153.1"/>
    </source>
</evidence>
<dbReference type="GO" id="GO:0000785">
    <property type="term" value="C:chromatin"/>
    <property type="evidence" value="ECO:0007669"/>
    <property type="project" value="TreeGrafter"/>
</dbReference>
<dbReference type="PANTHER" id="PTHR43580">
    <property type="entry name" value="OXIDOREDUCTASE GLYR1-RELATED"/>
    <property type="match status" value="1"/>
</dbReference>
<gene>
    <name evidence="4" type="ORF">P875_00117461</name>
</gene>
<dbReference type="SMR" id="A0A0F0IMN4"/>
<dbReference type="GO" id="GO:0140673">
    <property type="term" value="P:transcription elongation-coupled chromatin remodeling"/>
    <property type="evidence" value="ECO:0007669"/>
    <property type="project" value="TreeGrafter"/>
</dbReference>
<dbReference type="AlphaFoldDB" id="A0A0F0IMN4"/>
<evidence type="ECO:0000259" key="3">
    <source>
        <dbReference type="Pfam" id="PF21761"/>
    </source>
</evidence>
<dbReference type="Proteomes" id="UP000033540">
    <property type="component" value="Unassembled WGS sequence"/>
</dbReference>
<dbReference type="STRING" id="1403190.A0A0F0IMN4"/>
<protein>
    <submittedName>
        <fullName evidence="4">NAD binding domain of 6-phosphogluconate dehydrogenase</fullName>
    </submittedName>
</protein>
<dbReference type="GO" id="GO:0003677">
    <property type="term" value="F:DNA binding"/>
    <property type="evidence" value="ECO:0007669"/>
    <property type="project" value="TreeGrafter"/>
</dbReference>
<dbReference type="InterPro" id="IPR013328">
    <property type="entry name" value="6PGD_dom2"/>
</dbReference>
<proteinExistence type="predicted"/>
<dbReference type="Gene3D" id="3.40.50.720">
    <property type="entry name" value="NAD(P)-binding Rossmann-like Domain"/>
    <property type="match status" value="1"/>
</dbReference>
<dbReference type="InterPro" id="IPR051265">
    <property type="entry name" value="HIBADH-related_NP60_sf"/>
</dbReference>
<dbReference type="SUPFAM" id="SSF51735">
    <property type="entry name" value="NAD(P)-binding Rossmann-fold domains"/>
    <property type="match status" value="1"/>
</dbReference>
<dbReference type="Pfam" id="PF21761">
    <property type="entry name" value="RedAm-like_C"/>
    <property type="match status" value="1"/>
</dbReference>
<feature type="domain" description="NADPH-dependent reductive aminase-like C-terminal" evidence="3">
    <location>
        <begin position="161"/>
        <end position="289"/>
    </location>
</feature>